<feature type="compositionally biased region" description="Basic residues" evidence="8">
    <location>
        <begin position="437"/>
        <end position="460"/>
    </location>
</feature>
<evidence type="ECO:0000313" key="10">
    <source>
        <dbReference type="EMBL" id="QHT05856.1"/>
    </source>
</evidence>
<evidence type="ECO:0000256" key="7">
    <source>
        <dbReference type="ARBA" id="ARBA00023163"/>
    </source>
</evidence>
<evidence type="ECO:0000256" key="4">
    <source>
        <dbReference type="ARBA" id="ARBA00022741"/>
    </source>
</evidence>
<keyword evidence="6" id="KW-0946">Virion</keyword>
<organism evidence="10">
    <name type="scientific">viral metagenome</name>
    <dbReference type="NCBI Taxonomy" id="1070528"/>
    <lineage>
        <taxon>unclassified sequences</taxon>
        <taxon>metagenomes</taxon>
        <taxon>organismal metagenomes</taxon>
    </lineage>
</organism>
<comment type="subcellular location">
    <subcellularLocation>
        <location evidence="1">Virion</location>
    </subcellularLocation>
</comment>
<reference evidence="10" key="1">
    <citation type="journal article" date="2020" name="Nature">
        <title>Giant virus diversity and host interactions through global metagenomics.</title>
        <authorList>
            <person name="Schulz F."/>
            <person name="Roux S."/>
            <person name="Paez-Espino D."/>
            <person name="Jungbluth S."/>
            <person name="Walsh D.A."/>
            <person name="Denef V.J."/>
            <person name="McMahon K.D."/>
            <person name="Konstantinidis K.T."/>
            <person name="Eloe-Fadrosh E.A."/>
            <person name="Kyrpides N.C."/>
            <person name="Woyke T."/>
        </authorList>
    </citation>
    <scope>NUCLEOTIDE SEQUENCE</scope>
    <source>
        <strain evidence="10">GVMAG-M-3300021425-14</strain>
    </source>
</reference>
<proteinExistence type="predicted"/>
<keyword evidence="2" id="KW-0507">mRNA processing</keyword>
<evidence type="ECO:0000256" key="3">
    <source>
        <dbReference type="ARBA" id="ARBA00022679"/>
    </source>
</evidence>
<keyword evidence="3" id="KW-0808">Transferase</keyword>
<keyword evidence="5" id="KW-0067">ATP-binding</keyword>
<name>A0A6C0CM43_9ZZZZ</name>
<dbReference type="EMBL" id="MN739460">
    <property type="protein sequence ID" value="QHT05856.1"/>
    <property type="molecule type" value="Genomic_DNA"/>
</dbReference>
<evidence type="ECO:0000256" key="6">
    <source>
        <dbReference type="ARBA" id="ARBA00022844"/>
    </source>
</evidence>
<dbReference type="GO" id="GO:0016740">
    <property type="term" value="F:transferase activity"/>
    <property type="evidence" value="ECO:0007669"/>
    <property type="project" value="UniProtKB-KW"/>
</dbReference>
<dbReference type="GO" id="GO:0005524">
    <property type="term" value="F:ATP binding"/>
    <property type="evidence" value="ECO:0007669"/>
    <property type="project" value="UniProtKB-KW"/>
</dbReference>
<protein>
    <recommendedName>
        <fullName evidence="9">Poly(A) polymerase catalytic subunit domain-containing protein</fullName>
    </recommendedName>
</protein>
<dbReference type="Pfam" id="PF19244">
    <property type="entry name" value="Poly_A_pol_cat"/>
    <property type="match status" value="1"/>
</dbReference>
<dbReference type="GO" id="GO:0044423">
    <property type="term" value="C:virion component"/>
    <property type="evidence" value="ECO:0007669"/>
    <property type="project" value="UniProtKB-KW"/>
</dbReference>
<feature type="domain" description="Poly(A) polymerase catalytic subunit" evidence="9">
    <location>
        <begin position="44"/>
        <end position="172"/>
    </location>
</feature>
<evidence type="ECO:0000256" key="2">
    <source>
        <dbReference type="ARBA" id="ARBA00022664"/>
    </source>
</evidence>
<feature type="region of interest" description="Disordered" evidence="8">
    <location>
        <begin position="433"/>
        <end position="466"/>
    </location>
</feature>
<dbReference type="GO" id="GO:0006397">
    <property type="term" value="P:mRNA processing"/>
    <property type="evidence" value="ECO:0007669"/>
    <property type="project" value="UniProtKB-KW"/>
</dbReference>
<evidence type="ECO:0000256" key="1">
    <source>
        <dbReference type="ARBA" id="ARBA00004328"/>
    </source>
</evidence>
<accession>A0A6C0CM43</accession>
<dbReference type="AlphaFoldDB" id="A0A6C0CM43"/>
<sequence length="466" mass="55002">MSCTRKMTFHECELTILRSAVDKITTNTKKKQMNNPEIIEIIKIVEKFLISTKRVCYGGTAINNILPIDEQFYDKSIELPDYDFFSPDPVNDAKKLADIYHKEGFSEVEAKAGVHAGTFKVFVNFIPVADITHIDKSLYEKLKQKGKKIGGIYYCPPDYLRMLMFLELSRPKGNTERWEKVLKRLTILNRNYPLKSKNCNTEMIQRIFDSKLEDKKHFSELFHLVKQNLINQGLVFFGAFAHKNYFKTLRNYENKKIPDIPDFDVLSEDPEQSAFLLKEHLENNDFKNVEIYEHPGVGEIIAKHYEVAINDETVVFIYEPLACHSYNTITQDKKKIKIATLDTLLSFYMAFLFVDRTYYDPDRILCMCQYLFDIQQKNRLKQKGLLRRFSMDCYGKQETLEDIRLEKSKKFKELKNKRGGKEWEFYFLKYSPDEKKSKPKKNKTKKSKKKRKNKTKKRNFIAKLLN</sequence>
<evidence type="ECO:0000256" key="8">
    <source>
        <dbReference type="SAM" id="MobiDB-lite"/>
    </source>
</evidence>
<keyword evidence="4" id="KW-0547">Nucleotide-binding</keyword>
<evidence type="ECO:0000256" key="5">
    <source>
        <dbReference type="ARBA" id="ARBA00022840"/>
    </source>
</evidence>
<dbReference type="InterPro" id="IPR045355">
    <property type="entry name" value="PolyA_pol_cat_su"/>
</dbReference>
<evidence type="ECO:0000259" key="9">
    <source>
        <dbReference type="Pfam" id="PF19244"/>
    </source>
</evidence>
<keyword evidence="7" id="KW-0804">Transcription</keyword>